<evidence type="ECO:0000256" key="2">
    <source>
        <dbReference type="ARBA" id="ARBA00023002"/>
    </source>
</evidence>
<organism evidence="8 9">
    <name type="scientific">Exophiala sideris</name>
    <dbReference type="NCBI Taxonomy" id="1016849"/>
    <lineage>
        <taxon>Eukaryota</taxon>
        <taxon>Fungi</taxon>
        <taxon>Dikarya</taxon>
        <taxon>Ascomycota</taxon>
        <taxon>Pezizomycotina</taxon>
        <taxon>Eurotiomycetes</taxon>
        <taxon>Chaetothyriomycetidae</taxon>
        <taxon>Chaetothyriales</taxon>
        <taxon>Herpotrichiellaceae</taxon>
        <taxon>Exophiala</taxon>
    </lineage>
</organism>
<dbReference type="InterPro" id="IPR015590">
    <property type="entry name" value="Aldehyde_DH_dom"/>
</dbReference>
<dbReference type="PROSITE" id="PS00687">
    <property type="entry name" value="ALDEHYDE_DEHYDR_GLU"/>
    <property type="match status" value="1"/>
</dbReference>
<protein>
    <recommendedName>
        <fullName evidence="3">aldehyde dehydrogenase (NAD(+))</fullName>
        <ecNumber evidence="3">1.2.1.3</ecNumber>
    </recommendedName>
</protein>
<dbReference type="InterPro" id="IPR029510">
    <property type="entry name" value="Ald_DH_CS_GLU"/>
</dbReference>
<dbReference type="HOGENOM" id="CLU_005391_0_1_1"/>
<evidence type="ECO:0000256" key="3">
    <source>
        <dbReference type="ARBA" id="ARBA00024226"/>
    </source>
</evidence>
<comment type="catalytic activity">
    <reaction evidence="4">
        <text>an aldehyde + NAD(+) + H2O = a carboxylate + NADH + 2 H(+)</text>
        <dbReference type="Rhea" id="RHEA:16185"/>
        <dbReference type="ChEBI" id="CHEBI:15377"/>
        <dbReference type="ChEBI" id="CHEBI:15378"/>
        <dbReference type="ChEBI" id="CHEBI:17478"/>
        <dbReference type="ChEBI" id="CHEBI:29067"/>
        <dbReference type="ChEBI" id="CHEBI:57540"/>
        <dbReference type="ChEBI" id="CHEBI:57945"/>
        <dbReference type="EC" id="1.2.1.3"/>
    </reaction>
</comment>
<name>A0A0D1W845_9EURO</name>
<gene>
    <name evidence="8" type="ORF">PV11_00668</name>
</gene>
<proteinExistence type="inferred from homology"/>
<dbReference type="AlphaFoldDB" id="A0A0D1W845"/>
<evidence type="ECO:0000256" key="1">
    <source>
        <dbReference type="ARBA" id="ARBA00009986"/>
    </source>
</evidence>
<dbReference type="InterPro" id="IPR016161">
    <property type="entry name" value="Ald_DH/histidinol_DH"/>
</dbReference>
<sequence length="489" mass="52303">MGLFSEDYNGKLYINNEFVASKGSERMTLTNPWDESTVATDIHAANTADIDAAVAASLHAVKKGPWKTFTGAQRGACMLKFADLVEQNMDKLARLESLPTGRPISMIRHFDLPHLLQVYRYYAGWADKIAGKSFPEDNGVYKIVRYEPVGVCAGIASWNATFLYVAWKIAPALAAGCSFIFKASEKSPLGVLGIAPLFAEAGFPPGVVQFVTGGRETGEALSSHMDIAKISFTGSAIGGRAVHQAALKSNMKHCTLELGGKSPALVFNDAPFEAAVGAISQGFLANSGQICVASSRVIVQEDIAPKFIEAVKAQFESVTQSIGADPLELTTTHGPVVDKAQYDRVMSYIDIGKKDAELVTGGSRKGNKGCVIEPTLFSNPKADSRIWTEEIFGPVLSIKTFKTEEEAIALANGTTYGLASTIYTTNLTRGLRVASAIEAGVISINSPFIPEVQSPFGGMKQSGTGRELGEEGLKAYLEPKAININMNVE</sequence>
<evidence type="ECO:0000256" key="4">
    <source>
        <dbReference type="ARBA" id="ARBA00049194"/>
    </source>
</evidence>
<dbReference type="InterPro" id="IPR016160">
    <property type="entry name" value="Ald_DH_CS_CYS"/>
</dbReference>
<reference evidence="8 9" key="1">
    <citation type="submission" date="2015-01" db="EMBL/GenBank/DDBJ databases">
        <title>The Genome Sequence of Exophiala sideris CBS121828.</title>
        <authorList>
            <consortium name="The Broad Institute Genomics Platform"/>
            <person name="Cuomo C."/>
            <person name="de Hoog S."/>
            <person name="Gorbushina A."/>
            <person name="Stielow B."/>
            <person name="Teixiera M."/>
            <person name="Abouelleil A."/>
            <person name="Chapman S.B."/>
            <person name="Priest M."/>
            <person name="Young S.K."/>
            <person name="Wortman J."/>
            <person name="Nusbaum C."/>
            <person name="Birren B."/>
        </authorList>
    </citation>
    <scope>NUCLEOTIDE SEQUENCE [LARGE SCALE GENOMIC DNA]</scope>
    <source>
        <strain evidence="8 9">CBS 121828</strain>
    </source>
</reference>
<feature type="active site" evidence="5">
    <location>
        <position position="257"/>
    </location>
</feature>
<dbReference type="OrthoDB" id="310895at2759"/>
<dbReference type="PANTHER" id="PTHR11699">
    <property type="entry name" value="ALDEHYDE DEHYDROGENASE-RELATED"/>
    <property type="match status" value="1"/>
</dbReference>
<dbReference type="PROSITE" id="PS00070">
    <property type="entry name" value="ALDEHYDE_DEHYDR_CYS"/>
    <property type="match status" value="1"/>
</dbReference>
<dbReference type="Proteomes" id="UP000053599">
    <property type="component" value="Unassembled WGS sequence"/>
</dbReference>
<dbReference type="Gene3D" id="3.40.605.10">
    <property type="entry name" value="Aldehyde Dehydrogenase, Chain A, domain 1"/>
    <property type="match status" value="1"/>
</dbReference>
<dbReference type="GO" id="GO:0004029">
    <property type="term" value="F:aldehyde dehydrogenase (NAD+) activity"/>
    <property type="evidence" value="ECO:0007669"/>
    <property type="project" value="UniProtKB-EC"/>
</dbReference>
<dbReference type="FunFam" id="3.40.605.10:FF:000007">
    <property type="entry name" value="NAD/NADP-dependent betaine aldehyde dehydrogenase"/>
    <property type="match status" value="1"/>
</dbReference>
<dbReference type="EMBL" id="KN846951">
    <property type="protein sequence ID" value="KIV84920.1"/>
    <property type="molecule type" value="Genomic_DNA"/>
</dbReference>
<dbReference type="InterPro" id="IPR016163">
    <property type="entry name" value="Ald_DH_C"/>
</dbReference>
<evidence type="ECO:0000313" key="9">
    <source>
        <dbReference type="Proteomes" id="UP000053599"/>
    </source>
</evidence>
<dbReference type="InterPro" id="IPR016162">
    <property type="entry name" value="Ald_DH_N"/>
</dbReference>
<dbReference type="Pfam" id="PF00171">
    <property type="entry name" value="Aldedh"/>
    <property type="match status" value="1"/>
</dbReference>
<evidence type="ECO:0000259" key="7">
    <source>
        <dbReference type="Pfam" id="PF00171"/>
    </source>
</evidence>
<evidence type="ECO:0000313" key="8">
    <source>
        <dbReference type="EMBL" id="KIV84920.1"/>
    </source>
</evidence>
<accession>A0A0D1W845</accession>
<dbReference type="EC" id="1.2.1.3" evidence="3"/>
<feature type="domain" description="Aldehyde dehydrogenase" evidence="7">
    <location>
        <begin position="18"/>
        <end position="482"/>
    </location>
</feature>
<keyword evidence="2 6" id="KW-0560">Oxidoreductase</keyword>
<comment type="similarity">
    <text evidence="1 6">Belongs to the aldehyde dehydrogenase family.</text>
</comment>
<dbReference type="SUPFAM" id="SSF53720">
    <property type="entry name" value="ALDH-like"/>
    <property type="match status" value="1"/>
</dbReference>
<evidence type="ECO:0000256" key="6">
    <source>
        <dbReference type="RuleBase" id="RU003345"/>
    </source>
</evidence>
<dbReference type="FunFam" id="3.40.309.10:FF:000012">
    <property type="entry name" value="Betaine aldehyde dehydrogenase"/>
    <property type="match status" value="1"/>
</dbReference>
<evidence type="ECO:0000256" key="5">
    <source>
        <dbReference type="PROSITE-ProRule" id="PRU10007"/>
    </source>
</evidence>
<dbReference type="Gene3D" id="3.40.309.10">
    <property type="entry name" value="Aldehyde Dehydrogenase, Chain A, domain 2"/>
    <property type="match status" value="1"/>
</dbReference>
<dbReference type="STRING" id="1016849.A0A0D1W845"/>